<feature type="signal peptide" evidence="2">
    <location>
        <begin position="1"/>
        <end position="19"/>
    </location>
</feature>
<dbReference type="Gene3D" id="3.10.450.40">
    <property type="match status" value="2"/>
</dbReference>
<reference evidence="4 5" key="1">
    <citation type="submission" date="2020-08" db="EMBL/GenBank/DDBJ databases">
        <title>A Genomic Blueprint of the Chicken Gut Microbiome.</title>
        <authorList>
            <person name="Gilroy R."/>
            <person name="Ravi A."/>
            <person name="Getino M."/>
            <person name="Pursley I."/>
            <person name="Horton D.L."/>
            <person name="Alikhan N.-F."/>
            <person name="Baker D."/>
            <person name="Gharbi K."/>
            <person name="Hall N."/>
            <person name="Watson M."/>
            <person name="Adriaenssens E.M."/>
            <person name="Foster-Nyarko E."/>
            <person name="Jarju S."/>
            <person name="Secka A."/>
            <person name="Antonio M."/>
            <person name="Oren A."/>
            <person name="Chaudhuri R."/>
            <person name="La Ragione R.M."/>
            <person name="Hildebrand F."/>
            <person name="Pallen M.J."/>
        </authorList>
    </citation>
    <scope>NUCLEOTIDE SEQUENCE [LARGE SCALE GENOMIC DNA]</scope>
    <source>
        <strain evidence="4 5">Sa3CUN1</strain>
    </source>
</reference>
<proteinExistence type="predicted"/>
<dbReference type="PROSITE" id="PS51257">
    <property type="entry name" value="PROKAR_LIPOPROTEIN"/>
    <property type="match status" value="1"/>
</dbReference>
<dbReference type="InterPro" id="IPR025711">
    <property type="entry name" value="PepSY"/>
</dbReference>
<feature type="domain" description="PepSY" evidence="3">
    <location>
        <begin position="161"/>
        <end position="223"/>
    </location>
</feature>
<sequence>MKRIIVAMTIIISSMSLIGCSELNIPSSNTTKNENISNDEILNENSNSNNEVQNENSNNNQIQNGNTNNSQTSNETSKISIEEAKNIALTHANLTSDKVSFIKAKNEFDNGIDKYDIEFYYENTEYDYEINASNGQIIKYDYDVENYNINRDQNVDRTVNVSTEQAKEIALKHANLTANEVVFAKVELDFDDGIQKYEVKFYNNNIEYEYNIDANTGEIVSYERE</sequence>
<dbReference type="RefSeq" id="WP_191750933.1">
    <property type="nucleotide sequence ID" value="NZ_JACSQZ010000065.1"/>
</dbReference>
<comment type="caution">
    <text evidence="4">The sequence shown here is derived from an EMBL/GenBank/DDBJ whole genome shotgun (WGS) entry which is preliminary data.</text>
</comment>
<dbReference type="Pfam" id="PF03413">
    <property type="entry name" value="PepSY"/>
    <property type="match status" value="2"/>
</dbReference>
<evidence type="ECO:0000313" key="5">
    <source>
        <dbReference type="Proteomes" id="UP000640335"/>
    </source>
</evidence>
<name>A0ABR8Q6X7_9CLOT</name>
<evidence type="ECO:0000256" key="1">
    <source>
        <dbReference type="SAM" id="MobiDB-lite"/>
    </source>
</evidence>
<accession>A0ABR8Q6X7</accession>
<gene>
    <name evidence="4" type="ORF">H9660_13630</name>
</gene>
<evidence type="ECO:0000256" key="2">
    <source>
        <dbReference type="SAM" id="SignalP"/>
    </source>
</evidence>
<organism evidence="4 5">
    <name type="scientific">Clostridium gallinarum</name>
    <dbReference type="NCBI Taxonomy" id="2762246"/>
    <lineage>
        <taxon>Bacteria</taxon>
        <taxon>Bacillati</taxon>
        <taxon>Bacillota</taxon>
        <taxon>Clostridia</taxon>
        <taxon>Eubacteriales</taxon>
        <taxon>Clostridiaceae</taxon>
        <taxon>Clostridium</taxon>
    </lineage>
</organism>
<keyword evidence="5" id="KW-1185">Reference proteome</keyword>
<keyword evidence="2" id="KW-0732">Signal</keyword>
<feature type="chain" id="PRO_5045642210" evidence="2">
    <location>
        <begin position="20"/>
        <end position="225"/>
    </location>
</feature>
<dbReference type="Proteomes" id="UP000640335">
    <property type="component" value="Unassembled WGS sequence"/>
</dbReference>
<dbReference type="EMBL" id="JACSQZ010000065">
    <property type="protein sequence ID" value="MBD7916186.1"/>
    <property type="molecule type" value="Genomic_DNA"/>
</dbReference>
<protein>
    <submittedName>
        <fullName evidence="4">PepSY domain-containing protein</fullName>
    </submittedName>
</protein>
<evidence type="ECO:0000313" key="4">
    <source>
        <dbReference type="EMBL" id="MBD7916186.1"/>
    </source>
</evidence>
<feature type="domain" description="PepSY" evidence="3">
    <location>
        <begin position="78"/>
        <end position="140"/>
    </location>
</feature>
<evidence type="ECO:0000259" key="3">
    <source>
        <dbReference type="Pfam" id="PF03413"/>
    </source>
</evidence>
<feature type="region of interest" description="Disordered" evidence="1">
    <location>
        <begin position="44"/>
        <end position="77"/>
    </location>
</feature>